<reference evidence="1 2" key="1">
    <citation type="journal article" date="2018" name="Sci. Rep.">
        <title>Genomic signatures of local adaptation to the degree of environmental predictability in rotifers.</title>
        <authorList>
            <person name="Franch-Gras L."/>
            <person name="Hahn C."/>
            <person name="Garcia-Roger E.M."/>
            <person name="Carmona M.J."/>
            <person name="Serra M."/>
            <person name="Gomez A."/>
        </authorList>
    </citation>
    <scope>NUCLEOTIDE SEQUENCE [LARGE SCALE GENOMIC DNA]</scope>
    <source>
        <strain evidence="1">HYR1</strain>
    </source>
</reference>
<dbReference type="AlphaFoldDB" id="A0A3M7QIV9"/>
<evidence type="ECO:0000313" key="2">
    <source>
        <dbReference type="Proteomes" id="UP000276133"/>
    </source>
</evidence>
<organism evidence="1 2">
    <name type="scientific">Brachionus plicatilis</name>
    <name type="common">Marine rotifer</name>
    <name type="synonym">Brachionus muelleri</name>
    <dbReference type="NCBI Taxonomy" id="10195"/>
    <lineage>
        <taxon>Eukaryota</taxon>
        <taxon>Metazoa</taxon>
        <taxon>Spiralia</taxon>
        <taxon>Gnathifera</taxon>
        <taxon>Rotifera</taxon>
        <taxon>Eurotatoria</taxon>
        <taxon>Monogononta</taxon>
        <taxon>Pseudotrocha</taxon>
        <taxon>Ploima</taxon>
        <taxon>Brachionidae</taxon>
        <taxon>Brachionus</taxon>
    </lineage>
</organism>
<keyword evidence="2" id="KW-1185">Reference proteome</keyword>
<dbReference type="EMBL" id="REGN01006095">
    <property type="protein sequence ID" value="RNA10905.1"/>
    <property type="molecule type" value="Genomic_DNA"/>
</dbReference>
<comment type="caution">
    <text evidence="1">The sequence shown here is derived from an EMBL/GenBank/DDBJ whole genome shotgun (WGS) entry which is preliminary data.</text>
</comment>
<proteinExistence type="predicted"/>
<accession>A0A3M7QIV9</accession>
<dbReference type="Proteomes" id="UP000276133">
    <property type="component" value="Unassembled WGS sequence"/>
</dbReference>
<name>A0A3M7QIV9_BRAPC</name>
<sequence length="139" mass="16637">MKILNYFKVHERIDLGISYRTTVLKKIKENQQLEYIKIVLSKFPRNKEILISKKLKFICVSNNFIYSSCDIQPHFFDNLITFLKLKLKLNGNIWLKARTIFRFDLPGYFAMMTFHSACIKFPFSLWYPFEEPNPSLSRI</sequence>
<evidence type="ECO:0000313" key="1">
    <source>
        <dbReference type="EMBL" id="RNA10905.1"/>
    </source>
</evidence>
<protein>
    <submittedName>
        <fullName evidence="1">Uncharacterized protein</fullName>
    </submittedName>
</protein>
<gene>
    <name evidence="1" type="ORF">BpHYR1_043316</name>
</gene>